<sequence>MPDIDFATVIFALVALFVAFKLRSVLGTRNDGERPPGGLLAPLRRVPGPAGPVAAPPQAAAAAPAPTLSPAERWQAVAAPDAFAGLEAIAAADRSFEADTFLSGARAAYDMVVQAFAAGDRPTLQSLMAPEAFANFDAAIKARAAAGHTMTTTVVSIDDARIAAAQLAGAMAQIAVRFGSKLASVTRDKAGDIVEGSAMDVADHIDLWTFVRDVRSRDPNWLLTATQSER</sequence>
<gene>
    <name evidence="7" type="ORF">DFR50_108102</name>
</gene>
<organism evidence="7 8">
    <name type="scientific">Roseiarcus fermentans</name>
    <dbReference type="NCBI Taxonomy" id="1473586"/>
    <lineage>
        <taxon>Bacteria</taxon>
        <taxon>Pseudomonadati</taxon>
        <taxon>Pseudomonadota</taxon>
        <taxon>Alphaproteobacteria</taxon>
        <taxon>Hyphomicrobiales</taxon>
        <taxon>Roseiarcaceae</taxon>
        <taxon>Roseiarcus</taxon>
    </lineage>
</organism>
<keyword evidence="5" id="KW-0812">Transmembrane</keyword>
<dbReference type="GO" id="GO:0030150">
    <property type="term" value="P:protein import into mitochondrial matrix"/>
    <property type="evidence" value="ECO:0007669"/>
    <property type="project" value="TreeGrafter"/>
</dbReference>
<evidence type="ECO:0000256" key="2">
    <source>
        <dbReference type="ARBA" id="ARBA00009597"/>
    </source>
</evidence>
<dbReference type="GO" id="GO:0016020">
    <property type="term" value="C:membrane"/>
    <property type="evidence" value="ECO:0007669"/>
    <property type="project" value="UniProtKB-SubCell"/>
</dbReference>
<dbReference type="EMBL" id="QNRK01000008">
    <property type="protein sequence ID" value="RBP15545.1"/>
    <property type="molecule type" value="Genomic_DNA"/>
</dbReference>
<dbReference type="PANTHER" id="PTHR10721:SF1">
    <property type="entry name" value="MITOCHONDRIAL IMPORT INNER MEMBRANE TRANSLOCASE SUBUNIT TIM44"/>
    <property type="match status" value="1"/>
</dbReference>
<comment type="similarity">
    <text evidence="2">Belongs to the Tim44 family.</text>
</comment>
<dbReference type="SMART" id="SM00978">
    <property type="entry name" value="Tim44"/>
    <property type="match status" value="1"/>
</dbReference>
<reference evidence="7 8" key="1">
    <citation type="submission" date="2018-06" db="EMBL/GenBank/DDBJ databases">
        <title>Genomic Encyclopedia of Type Strains, Phase IV (KMG-IV): sequencing the most valuable type-strain genomes for metagenomic binning, comparative biology and taxonomic classification.</title>
        <authorList>
            <person name="Goeker M."/>
        </authorList>
    </citation>
    <scope>NUCLEOTIDE SEQUENCE [LARGE SCALE GENOMIC DNA]</scope>
    <source>
        <strain evidence="7 8">DSM 24875</strain>
    </source>
</reference>
<feature type="transmembrane region" description="Helical" evidence="5">
    <location>
        <begin position="6"/>
        <end position="26"/>
    </location>
</feature>
<evidence type="ECO:0000313" key="7">
    <source>
        <dbReference type="EMBL" id="RBP15545.1"/>
    </source>
</evidence>
<dbReference type="OrthoDB" id="9798618at2"/>
<dbReference type="InterPro" id="IPR016985">
    <property type="entry name" value="UCP031890_Tim44-rel"/>
</dbReference>
<comment type="caution">
    <text evidence="7">The sequence shown here is derived from an EMBL/GenBank/DDBJ whole genome shotgun (WGS) entry which is preliminary data.</text>
</comment>
<dbReference type="RefSeq" id="WP_113888845.1">
    <property type="nucleotide sequence ID" value="NZ_QNRK01000008.1"/>
</dbReference>
<keyword evidence="8" id="KW-1185">Reference proteome</keyword>
<protein>
    <submittedName>
        <fullName evidence="7">Putative lipid-binding transport protein (Tim44 family)</fullName>
    </submittedName>
</protein>
<evidence type="ECO:0000259" key="6">
    <source>
        <dbReference type="SMART" id="SM00978"/>
    </source>
</evidence>
<feature type="domain" description="Tim44-like" evidence="6">
    <location>
        <begin position="82"/>
        <end position="228"/>
    </location>
</feature>
<evidence type="ECO:0000256" key="4">
    <source>
        <dbReference type="ARBA" id="ARBA00023136"/>
    </source>
</evidence>
<evidence type="ECO:0000256" key="3">
    <source>
        <dbReference type="ARBA" id="ARBA00022946"/>
    </source>
</evidence>
<dbReference type="GO" id="GO:0051087">
    <property type="term" value="F:protein-folding chaperone binding"/>
    <property type="evidence" value="ECO:0007669"/>
    <property type="project" value="TreeGrafter"/>
</dbReference>
<keyword evidence="5" id="KW-1133">Transmembrane helix</keyword>
<dbReference type="InterPro" id="IPR007379">
    <property type="entry name" value="Tim44-like_dom"/>
</dbReference>
<dbReference type="PIRSF" id="PIRSF031890">
    <property type="entry name" value="UCP031890_transporter_Tim44"/>
    <property type="match status" value="1"/>
</dbReference>
<dbReference type="NCBIfam" id="NF033779">
    <property type="entry name" value="Tim44_TimA_adap"/>
    <property type="match status" value="1"/>
</dbReference>
<dbReference type="InterPro" id="IPR032710">
    <property type="entry name" value="NTF2-like_dom_sf"/>
</dbReference>
<comment type="subcellular location">
    <subcellularLocation>
        <location evidence="1">Membrane</location>
    </subcellularLocation>
</comment>
<evidence type="ECO:0000313" key="8">
    <source>
        <dbReference type="Proteomes" id="UP000253529"/>
    </source>
</evidence>
<name>A0A366FPA5_9HYPH</name>
<dbReference type="Gene3D" id="3.10.450.240">
    <property type="match status" value="1"/>
</dbReference>
<dbReference type="Pfam" id="PF04280">
    <property type="entry name" value="Tim44"/>
    <property type="match status" value="1"/>
</dbReference>
<dbReference type="PANTHER" id="PTHR10721">
    <property type="entry name" value="MITOCHONDRIAL IMPORT INNER MEMBRANE TRANSLOCASE SUBUNIT TIM44"/>
    <property type="match status" value="1"/>
</dbReference>
<dbReference type="InterPro" id="IPR039544">
    <property type="entry name" value="Tim44-like"/>
</dbReference>
<keyword evidence="3" id="KW-0809">Transit peptide</keyword>
<dbReference type="Proteomes" id="UP000253529">
    <property type="component" value="Unassembled WGS sequence"/>
</dbReference>
<accession>A0A366FPA5</accession>
<proteinExistence type="inferred from homology"/>
<dbReference type="SUPFAM" id="SSF54427">
    <property type="entry name" value="NTF2-like"/>
    <property type="match status" value="1"/>
</dbReference>
<evidence type="ECO:0000256" key="5">
    <source>
        <dbReference type="SAM" id="Phobius"/>
    </source>
</evidence>
<evidence type="ECO:0000256" key="1">
    <source>
        <dbReference type="ARBA" id="ARBA00004370"/>
    </source>
</evidence>
<keyword evidence="4 5" id="KW-0472">Membrane</keyword>
<dbReference type="AlphaFoldDB" id="A0A366FPA5"/>